<accession>A0A1W6MXL0</accession>
<evidence type="ECO:0000256" key="2">
    <source>
        <dbReference type="SAM" id="MobiDB-lite"/>
    </source>
</evidence>
<dbReference type="PANTHER" id="PTHR31956:SF1">
    <property type="entry name" value="NON-SPECIFIC PHOSPHOLIPASE C1"/>
    <property type="match status" value="1"/>
</dbReference>
<feature type="compositionally biased region" description="Polar residues" evidence="2">
    <location>
        <begin position="732"/>
        <end position="741"/>
    </location>
</feature>
<name>A0A1W6MXL0_9HYPH</name>
<dbReference type="GO" id="GO:0009395">
    <property type="term" value="P:phospholipid catabolic process"/>
    <property type="evidence" value="ECO:0007669"/>
    <property type="project" value="TreeGrafter"/>
</dbReference>
<dbReference type="PANTHER" id="PTHR31956">
    <property type="entry name" value="NON-SPECIFIC PHOSPHOLIPASE C4-RELATED"/>
    <property type="match status" value="1"/>
</dbReference>
<dbReference type="EMBL" id="CP019948">
    <property type="protein sequence ID" value="ARN82322.1"/>
    <property type="molecule type" value="Genomic_DNA"/>
</dbReference>
<evidence type="ECO:0000256" key="1">
    <source>
        <dbReference type="ARBA" id="ARBA00022801"/>
    </source>
</evidence>
<keyword evidence="1" id="KW-0378">Hydrolase</keyword>
<feature type="region of interest" description="Disordered" evidence="2">
    <location>
        <begin position="255"/>
        <end position="338"/>
    </location>
</feature>
<evidence type="ECO:0000313" key="3">
    <source>
        <dbReference type="EMBL" id="ARN82322.1"/>
    </source>
</evidence>
<reference evidence="3 4" key="1">
    <citation type="submission" date="2017-02" db="EMBL/GenBank/DDBJ databases">
        <authorList>
            <person name="Peterson S.W."/>
        </authorList>
    </citation>
    <scope>NUCLEOTIDE SEQUENCE [LARGE SCALE GENOMIC DNA]</scope>
    <source>
        <strain evidence="3 4">S285</strain>
    </source>
</reference>
<evidence type="ECO:0008006" key="5">
    <source>
        <dbReference type="Google" id="ProtNLM"/>
    </source>
</evidence>
<dbReference type="InterPro" id="IPR017850">
    <property type="entry name" value="Alkaline_phosphatase_core_sf"/>
</dbReference>
<proteinExistence type="predicted"/>
<organism evidence="3 4">
    <name type="scientific">Methylocystis bryophila</name>
    <dbReference type="NCBI Taxonomy" id="655015"/>
    <lineage>
        <taxon>Bacteria</taxon>
        <taxon>Pseudomonadati</taxon>
        <taxon>Pseudomonadota</taxon>
        <taxon>Alphaproteobacteria</taxon>
        <taxon>Hyphomicrobiales</taxon>
        <taxon>Methylocystaceae</taxon>
        <taxon>Methylocystis</taxon>
    </lineage>
</organism>
<sequence length="741" mass="78198">MSAAVAWMIAMQPLGAQMLGYGSAPIFFNNPPGATFPQNQPLVRQQPNPTSDVAPYASRFQNDLAFSQRYQAYYAQALRNKVKYVFVIFNENRSFDHEFGTFPGANGLYSDGVNPRSPANTPGFTQTYTDKLSGATITVQPFLIGSQQNANIIDSVDHSHTGLATKLDVGSNGVPQMNQFSLDEYTKRAGASPTSTSNKAANQFAHLVMAHIDCNTIPFFWYYASRFTIFDNIFATEDTPSTPNAIAMIAGQSGETQWVKHPSSGSAGPTDTSVANICQQPGATPNPSSLTPGQTGTLAGVPVTGDPQPFYGSEFDGTTTSREPAGCATPGNPAKPAESYATSNIANVLTFASLPLTFQGSQIRAAMATDRNASIDLGDIQNDIPYIASLGTAPVAWRWYQEGFDHEPTDPPGETTNTSFVSHHDGAQYFGYIADNPSLSSNLKGLGDFFNDIANNNLPPQGGVIYIRGGYTNIQGFSPTIQNPNFPVTGALAGTAATNPNIAAVNTAKSGDDNHPSYTDAFISEAMAARVINAVAGNPTLWSQSAIIITFDESDGFYDHVPPQILSYGPDGLPQARGVRIPLILISPYAHAHAVSDAIGDHNAIIETINAIFNLPPLSTLPDEASALAAGNSAAFNQFVPAGGLPVTSGQQKYLGPRDTPSALMQSLLSGFDLARLMGNSPPLPASLALIPTSIANSMPPFSGAGCSAIGVTPVVPQGQTTDNPPPAGFNNLPSTLPQYN</sequence>
<gene>
    <name evidence="3" type="ORF">B1812_15870</name>
</gene>
<feature type="region of interest" description="Disordered" evidence="2">
    <location>
        <begin position="716"/>
        <end position="741"/>
    </location>
</feature>
<dbReference type="Pfam" id="PF04185">
    <property type="entry name" value="Phosphoesterase"/>
    <property type="match status" value="1"/>
</dbReference>
<dbReference type="KEGG" id="mbry:B1812_15870"/>
<dbReference type="Gene3D" id="3.40.720.10">
    <property type="entry name" value="Alkaline Phosphatase, subunit A"/>
    <property type="match status" value="2"/>
</dbReference>
<dbReference type="InterPro" id="IPR007312">
    <property type="entry name" value="Phosphoesterase"/>
</dbReference>
<evidence type="ECO:0000313" key="4">
    <source>
        <dbReference type="Proteomes" id="UP000193978"/>
    </source>
</evidence>
<dbReference type="GO" id="GO:0042578">
    <property type="term" value="F:phosphoric ester hydrolase activity"/>
    <property type="evidence" value="ECO:0007669"/>
    <property type="project" value="UniProtKB-ARBA"/>
</dbReference>
<dbReference type="Proteomes" id="UP000193978">
    <property type="component" value="Chromosome"/>
</dbReference>
<dbReference type="STRING" id="655015.B1812_15870"/>
<dbReference type="AlphaFoldDB" id="A0A1W6MXL0"/>
<keyword evidence="4" id="KW-1185">Reference proteome</keyword>
<feature type="compositionally biased region" description="Polar residues" evidence="2">
    <location>
        <begin position="263"/>
        <end position="297"/>
    </location>
</feature>
<protein>
    <recommendedName>
        <fullName evidence="5">Phosphoesterase</fullName>
    </recommendedName>
</protein>